<name>A0AA40D2M8_9PEZI</name>
<feature type="compositionally biased region" description="Low complexity" evidence="1">
    <location>
        <begin position="61"/>
        <end position="73"/>
    </location>
</feature>
<reference evidence="2" key="1">
    <citation type="submission" date="2023-06" db="EMBL/GenBank/DDBJ databases">
        <title>Genome-scale phylogeny and comparative genomics of the fungal order Sordariales.</title>
        <authorList>
            <consortium name="Lawrence Berkeley National Laboratory"/>
            <person name="Hensen N."/>
            <person name="Bonometti L."/>
            <person name="Westerberg I."/>
            <person name="Brannstrom I.O."/>
            <person name="Guillou S."/>
            <person name="Cros-Aarteil S."/>
            <person name="Calhoun S."/>
            <person name="Haridas S."/>
            <person name="Kuo A."/>
            <person name="Mondo S."/>
            <person name="Pangilinan J."/>
            <person name="Riley R."/>
            <person name="Labutti K."/>
            <person name="Andreopoulos B."/>
            <person name="Lipzen A."/>
            <person name="Chen C."/>
            <person name="Yanf M."/>
            <person name="Daum C."/>
            <person name="Ng V."/>
            <person name="Clum A."/>
            <person name="Steindorff A."/>
            <person name="Ohm R."/>
            <person name="Martin F."/>
            <person name="Silar P."/>
            <person name="Natvig D."/>
            <person name="Lalanne C."/>
            <person name="Gautier V."/>
            <person name="Ament-Velasquez S.L."/>
            <person name="Kruys A."/>
            <person name="Hutchinson M.I."/>
            <person name="Powell A.J."/>
            <person name="Barry K."/>
            <person name="Miller A.N."/>
            <person name="Grigoriev I.V."/>
            <person name="Debuchy R."/>
            <person name="Gladieux P."/>
            <person name="Thoren M.H."/>
            <person name="Johannesson H."/>
        </authorList>
    </citation>
    <scope>NUCLEOTIDE SEQUENCE</scope>
    <source>
        <strain evidence="2">CBS 307.81</strain>
    </source>
</reference>
<organism evidence="2 3">
    <name type="scientific">Cercophora samala</name>
    <dbReference type="NCBI Taxonomy" id="330535"/>
    <lineage>
        <taxon>Eukaryota</taxon>
        <taxon>Fungi</taxon>
        <taxon>Dikarya</taxon>
        <taxon>Ascomycota</taxon>
        <taxon>Pezizomycotina</taxon>
        <taxon>Sordariomycetes</taxon>
        <taxon>Sordariomycetidae</taxon>
        <taxon>Sordariales</taxon>
        <taxon>Lasiosphaeriaceae</taxon>
        <taxon>Cercophora</taxon>
    </lineage>
</organism>
<protein>
    <submittedName>
        <fullName evidence="2">Uncharacterized protein</fullName>
    </submittedName>
</protein>
<evidence type="ECO:0000313" key="3">
    <source>
        <dbReference type="Proteomes" id="UP001174997"/>
    </source>
</evidence>
<evidence type="ECO:0000256" key="1">
    <source>
        <dbReference type="SAM" id="MobiDB-lite"/>
    </source>
</evidence>
<sequence length="79" mass="8709">SVIPPIQQANNTTPKKRTTTMSTNLIPNTAQDAGADNSYVSRPGHKHEPMQVIPDDEARNEVNNNNNQRQRANTSGDQL</sequence>
<evidence type="ECO:0000313" key="2">
    <source>
        <dbReference type="EMBL" id="KAK0660456.1"/>
    </source>
</evidence>
<feature type="non-terminal residue" evidence="2">
    <location>
        <position position="1"/>
    </location>
</feature>
<accession>A0AA40D2M8</accession>
<keyword evidence="3" id="KW-1185">Reference proteome</keyword>
<gene>
    <name evidence="2" type="ORF">QBC41DRAFT_188156</name>
</gene>
<comment type="caution">
    <text evidence="2">The sequence shown here is derived from an EMBL/GenBank/DDBJ whole genome shotgun (WGS) entry which is preliminary data.</text>
</comment>
<proteinExistence type="predicted"/>
<feature type="region of interest" description="Disordered" evidence="1">
    <location>
        <begin position="1"/>
        <end position="79"/>
    </location>
</feature>
<dbReference type="EMBL" id="JAULSY010000166">
    <property type="protein sequence ID" value="KAK0660456.1"/>
    <property type="molecule type" value="Genomic_DNA"/>
</dbReference>
<dbReference type="Proteomes" id="UP001174997">
    <property type="component" value="Unassembled WGS sequence"/>
</dbReference>
<dbReference type="AlphaFoldDB" id="A0AA40D2M8"/>
<feature type="non-terminal residue" evidence="2">
    <location>
        <position position="79"/>
    </location>
</feature>